<keyword evidence="5" id="KW-0460">Magnesium</keyword>
<dbReference type="GO" id="GO:0046872">
    <property type="term" value="F:metal ion binding"/>
    <property type="evidence" value="ECO:0007669"/>
    <property type="project" value="UniProtKB-KW"/>
</dbReference>
<evidence type="ECO:0000313" key="7">
    <source>
        <dbReference type="EMBL" id="KHN86506.1"/>
    </source>
</evidence>
<comment type="cofactor">
    <cofactor evidence="1">
        <name>Mn(2+)</name>
        <dbReference type="ChEBI" id="CHEBI:29035"/>
    </cofactor>
</comment>
<evidence type="ECO:0000256" key="5">
    <source>
        <dbReference type="ARBA" id="ARBA00022842"/>
    </source>
</evidence>
<keyword evidence="6" id="KW-0464">Manganese</keyword>
<dbReference type="EMBL" id="JPKZ01000597">
    <property type="protein sequence ID" value="KHN86506.1"/>
    <property type="molecule type" value="Genomic_DNA"/>
</dbReference>
<name>A0A0B2VSH6_TOXCA</name>
<keyword evidence="3" id="KW-0479">Metal-binding</keyword>
<gene>
    <name evidence="7" type="primary">nudL</name>
    <name evidence="7" type="ORF">Tcan_08954</name>
</gene>
<evidence type="ECO:0000256" key="1">
    <source>
        <dbReference type="ARBA" id="ARBA00001936"/>
    </source>
</evidence>
<evidence type="ECO:0000256" key="6">
    <source>
        <dbReference type="ARBA" id="ARBA00023211"/>
    </source>
</evidence>
<dbReference type="Gene3D" id="3.90.79.10">
    <property type="entry name" value="Nucleoside Triphosphate Pyrophosphohydrolase"/>
    <property type="match status" value="1"/>
</dbReference>
<dbReference type="SUPFAM" id="SSF55811">
    <property type="entry name" value="Nudix"/>
    <property type="match status" value="1"/>
</dbReference>
<dbReference type="InterPro" id="IPR015797">
    <property type="entry name" value="NUDIX_hydrolase-like_dom_sf"/>
</dbReference>
<comment type="cofactor">
    <cofactor evidence="2">
        <name>Mg(2+)</name>
        <dbReference type="ChEBI" id="CHEBI:18420"/>
    </cofactor>
</comment>
<protein>
    <submittedName>
        <fullName evidence="7">Putative Nudix hydrolase NudL</fullName>
    </submittedName>
</protein>
<dbReference type="Proteomes" id="UP000031036">
    <property type="component" value="Unassembled WGS sequence"/>
</dbReference>
<sequence length="127" mass="14434">MAEIRSQIAKICVDLECKFAQFIAVNAYCKLVDAKAIAAVLVLLSVTGDEVKVLLTVRSPHLRRSASELSFPGGMKSAQDRSPAETAMREANERWIEYFMLAYQRLSPIIIMRRFDSQKNTMFTHFM</sequence>
<dbReference type="PANTHER" id="PTHR12992">
    <property type="entry name" value="NUDIX HYDROLASE"/>
    <property type="match status" value="1"/>
</dbReference>
<dbReference type="InterPro" id="IPR045121">
    <property type="entry name" value="CoAse"/>
</dbReference>
<dbReference type="PANTHER" id="PTHR12992:SF11">
    <property type="entry name" value="MITOCHONDRIAL COENZYME A DIPHOSPHATASE NUDT8"/>
    <property type="match status" value="1"/>
</dbReference>
<proteinExistence type="predicted"/>
<evidence type="ECO:0000256" key="4">
    <source>
        <dbReference type="ARBA" id="ARBA00022801"/>
    </source>
</evidence>
<evidence type="ECO:0000256" key="2">
    <source>
        <dbReference type="ARBA" id="ARBA00001946"/>
    </source>
</evidence>
<accession>A0A0B2VSH6</accession>
<dbReference type="OrthoDB" id="206213at2759"/>
<reference evidence="7 8" key="1">
    <citation type="submission" date="2014-11" db="EMBL/GenBank/DDBJ databases">
        <title>Genetic blueprint of the zoonotic pathogen Toxocara canis.</title>
        <authorList>
            <person name="Zhu X.-Q."/>
            <person name="Korhonen P.K."/>
            <person name="Cai H."/>
            <person name="Young N.D."/>
            <person name="Nejsum P."/>
            <person name="von Samson-Himmelstjerna G."/>
            <person name="Boag P.R."/>
            <person name="Tan P."/>
            <person name="Li Q."/>
            <person name="Min J."/>
            <person name="Yang Y."/>
            <person name="Wang X."/>
            <person name="Fang X."/>
            <person name="Hall R.S."/>
            <person name="Hofmann A."/>
            <person name="Sternberg P.W."/>
            <person name="Jex A.R."/>
            <person name="Gasser R.B."/>
        </authorList>
    </citation>
    <scope>NUCLEOTIDE SEQUENCE [LARGE SCALE GENOMIC DNA]</scope>
    <source>
        <strain evidence="7">PN_DK_2014</strain>
    </source>
</reference>
<evidence type="ECO:0000313" key="8">
    <source>
        <dbReference type="Proteomes" id="UP000031036"/>
    </source>
</evidence>
<organism evidence="7 8">
    <name type="scientific">Toxocara canis</name>
    <name type="common">Canine roundworm</name>
    <dbReference type="NCBI Taxonomy" id="6265"/>
    <lineage>
        <taxon>Eukaryota</taxon>
        <taxon>Metazoa</taxon>
        <taxon>Ecdysozoa</taxon>
        <taxon>Nematoda</taxon>
        <taxon>Chromadorea</taxon>
        <taxon>Rhabditida</taxon>
        <taxon>Spirurina</taxon>
        <taxon>Ascaridomorpha</taxon>
        <taxon>Ascaridoidea</taxon>
        <taxon>Toxocaridae</taxon>
        <taxon>Toxocara</taxon>
    </lineage>
</organism>
<keyword evidence="4 7" id="KW-0378">Hydrolase</keyword>
<dbReference type="AlphaFoldDB" id="A0A0B2VSH6"/>
<evidence type="ECO:0000256" key="3">
    <source>
        <dbReference type="ARBA" id="ARBA00022723"/>
    </source>
</evidence>
<comment type="caution">
    <text evidence="7">The sequence shown here is derived from an EMBL/GenBank/DDBJ whole genome shotgun (WGS) entry which is preliminary data.</text>
</comment>
<keyword evidence="8" id="KW-1185">Reference proteome</keyword>
<dbReference type="GO" id="GO:0010945">
    <property type="term" value="F:coenzyme A diphosphatase activity"/>
    <property type="evidence" value="ECO:0007669"/>
    <property type="project" value="InterPro"/>
</dbReference>
<dbReference type="STRING" id="6265.A0A0B2VSH6"/>